<comment type="caution">
    <text evidence="3">The sequence shown here is derived from an EMBL/GenBank/DDBJ whole genome shotgun (WGS) entry which is preliminary data.</text>
</comment>
<feature type="transmembrane region" description="Helical" evidence="2">
    <location>
        <begin position="75"/>
        <end position="99"/>
    </location>
</feature>
<accession>A0A367Z2A4</accession>
<keyword evidence="2" id="KW-1133">Transmembrane helix</keyword>
<proteinExistence type="predicted"/>
<dbReference type="AlphaFoldDB" id="A0A367Z2A4"/>
<keyword evidence="2" id="KW-0472">Membrane</keyword>
<name>A0A367Z2A4_9ACTN</name>
<keyword evidence="2" id="KW-0812">Transmembrane</keyword>
<evidence type="ECO:0000256" key="1">
    <source>
        <dbReference type="SAM" id="MobiDB-lite"/>
    </source>
</evidence>
<evidence type="ECO:0000313" key="3">
    <source>
        <dbReference type="EMBL" id="RCK71382.1"/>
    </source>
</evidence>
<organism evidence="3 4">
    <name type="scientific">Desertihabitans brevis</name>
    <dbReference type="NCBI Taxonomy" id="2268447"/>
    <lineage>
        <taxon>Bacteria</taxon>
        <taxon>Bacillati</taxon>
        <taxon>Actinomycetota</taxon>
        <taxon>Actinomycetes</taxon>
        <taxon>Propionibacteriales</taxon>
        <taxon>Propionibacteriaceae</taxon>
        <taxon>Desertihabitans</taxon>
    </lineage>
</organism>
<dbReference type="RefSeq" id="WP_114125083.1">
    <property type="nucleotide sequence ID" value="NZ_QOUI01000001.1"/>
</dbReference>
<evidence type="ECO:0000256" key="2">
    <source>
        <dbReference type="SAM" id="Phobius"/>
    </source>
</evidence>
<feature type="region of interest" description="Disordered" evidence="1">
    <location>
        <begin position="22"/>
        <end position="64"/>
    </location>
</feature>
<feature type="compositionally biased region" description="Basic residues" evidence="1">
    <location>
        <begin position="22"/>
        <end position="31"/>
    </location>
</feature>
<protein>
    <submittedName>
        <fullName evidence="3">Uncharacterized protein</fullName>
    </submittedName>
</protein>
<dbReference type="EMBL" id="QOUI01000001">
    <property type="protein sequence ID" value="RCK71382.1"/>
    <property type="molecule type" value="Genomic_DNA"/>
</dbReference>
<dbReference type="Proteomes" id="UP000252770">
    <property type="component" value="Unassembled WGS sequence"/>
</dbReference>
<gene>
    <name evidence="3" type="ORF">DT076_02895</name>
</gene>
<keyword evidence="4" id="KW-1185">Reference proteome</keyword>
<evidence type="ECO:0000313" key="4">
    <source>
        <dbReference type="Proteomes" id="UP000252770"/>
    </source>
</evidence>
<sequence length="102" mass="10594">MSTTIVTAGPLTESALRVAPPVRRRRVRPQSRVRPTGAGAPELRTPARAPRACRVSAPAPATATGSDWHLTARGVAVVTALTLATFVLAVVAMVGRFLVVTG</sequence>
<reference evidence="3 4" key="1">
    <citation type="submission" date="2018-07" db="EMBL/GenBank/DDBJ databases">
        <title>Desertimonas flava gen. nov. sp. nov.</title>
        <authorList>
            <person name="Liu S."/>
        </authorList>
    </citation>
    <scope>NUCLEOTIDE SEQUENCE [LARGE SCALE GENOMIC DNA]</scope>
    <source>
        <strain evidence="3 4">16Sb5-5</strain>
    </source>
</reference>